<evidence type="ECO:0000256" key="1">
    <source>
        <dbReference type="ARBA" id="ARBA00006432"/>
    </source>
</evidence>
<dbReference type="Gene3D" id="3.40.50.12780">
    <property type="entry name" value="N-terminal domain of ligase-like"/>
    <property type="match status" value="1"/>
</dbReference>
<keyword evidence="2 8" id="KW-0436">Ligase</keyword>
<keyword evidence="3" id="KW-0547">Nucleotide-binding</keyword>
<dbReference type="InterPro" id="IPR025110">
    <property type="entry name" value="AMP-bd_C"/>
</dbReference>
<gene>
    <name evidence="8" type="ORF">PXH69_30775</name>
</gene>
<dbReference type="NCBIfam" id="TIGR01217">
    <property type="entry name" value="ac_ac_CoA_syn"/>
    <property type="match status" value="1"/>
</dbReference>
<dbReference type="EC" id="6.2.1.16" evidence="8"/>
<dbReference type="EMBL" id="JARDXE010000026">
    <property type="protein sequence ID" value="MDE8649363.1"/>
    <property type="molecule type" value="Genomic_DNA"/>
</dbReference>
<comment type="caution">
    <text evidence="8">The sequence shown here is derived from an EMBL/GenBank/DDBJ whole genome shotgun (WGS) entry which is preliminary data.</text>
</comment>
<feature type="domain" description="AMP-dependent synthetase/ligase" evidence="5">
    <location>
        <begin position="106"/>
        <end position="480"/>
    </location>
</feature>
<evidence type="ECO:0000259" key="6">
    <source>
        <dbReference type="Pfam" id="PF13193"/>
    </source>
</evidence>
<evidence type="ECO:0000313" key="8">
    <source>
        <dbReference type="EMBL" id="MDE8649363.1"/>
    </source>
</evidence>
<dbReference type="InterPro" id="IPR020845">
    <property type="entry name" value="AMP-binding_CS"/>
</dbReference>
<dbReference type="Pfam" id="PF00501">
    <property type="entry name" value="AMP-binding"/>
    <property type="match status" value="1"/>
</dbReference>
<sequence>MTIKTNCVQLSRPEAAITGDSIIARFVGKVSRKYDIDISDYGLLHAWSVSDPEAFWAEVWEFFGVVSSQQYHQVLDSRRMPGARWFEGARLNYVDQILRYDGRLQTPAMVAILEDGTRREISWRELHRRVAGFAHTLRVNQVEVGDRVVGYLPNADEAIIAFLGAAAVGAVWACCAPDYGTSAAADRLAQLEPTVLVGATAYEFAGTVRDRRDVLAELVDRLGPRLVVTVPRGGIEITDVIESHGTRWITWDAAVNGDGGGVKLPLQTAQVSADHPLWVLFSSGTTGVPKGIVHGHAGVVVTHLMTLGLHQDLSEGDTLFWYTTTNWMLWNVVVSALLAGVTTIAYEGSPTHPSVDRLWKIVEQEHVTQMGTSPGLLQLASSAGLRPGVDHDLSELVQIMATGAPVSEALHRWTADAVSPQIPLISTSGGTDVVSSFVGGAPCLPSYLGEISGPILGVAIAAFDDAGHAVRDTVGELVVTLPMPSMPIGFWHDPGDQRYRDAYFDVFPGVWRHGDWVTHTSRGSFILHGRSDATLNRNGVRLGSADLYQVVEGACGVDEALVLGVERADGSYRMPMFLVPKAGHTVDDEAIDEIRNKLRVECSPRHVPDEFHVVSAIPHTKTGKKLEVPLKRILQGASVDDVLSVGAVDRPDLITYYVELAQRWADEEAQT</sequence>
<dbReference type="GO" id="GO:0006629">
    <property type="term" value="P:lipid metabolic process"/>
    <property type="evidence" value="ECO:0007669"/>
    <property type="project" value="InterPro"/>
</dbReference>
<protein>
    <submittedName>
        <fullName evidence="8">Acetoacetate--CoA ligase</fullName>
        <ecNumber evidence="8">6.2.1.16</ecNumber>
    </submittedName>
</protein>
<evidence type="ECO:0000259" key="5">
    <source>
        <dbReference type="Pfam" id="PF00501"/>
    </source>
</evidence>
<name>A0AAW6LTZ9_RHOSG</name>
<dbReference type="GO" id="GO:0030729">
    <property type="term" value="F:acetoacetate-CoA ligase activity"/>
    <property type="evidence" value="ECO:0007669"/>
    <property type="project" value="UniProtKB-EC"/>
</dbReference>
<dbReference type="GO" id="GO:0005524">
    <property type="term" value="F:ATP binding"/>
    <property type="evidence" value="ECO:0007669"/>
    <property type="project" value="UniProtKB-KW"/>
</dbReference>
<accession>A0AAW6LTZ9</accession>
<dbReference type="InterPro" id="IPR042099">
    <property type="entry name" value="ANL_N_sf"/>
</dbReference>
<evidence type="ECO:0000313" key="9">
    <source>
        <dbReference type="Proteomes" id="UP001217325"/>
    </source>
</evidence>
<evidence type="ECO:0000259" key="7">
    <source>
        <dbReference type="Pfam" id="PF16177"/>
    </source>
</evidence>
<organism evidence="8 9">
    <name type="scientific">Rhodococcus qingshengii</name>
    <dbReference type="NCBI Taxonomy" id="334542"/>
    <lineage>
        <taxon>Bacteria</taxon>
        <taxon>Bacillati</taxon>
        <taxon>Actinomycetota</taxon>
        <taxon>Actinomycetes</taxon>
        <taxon>Mycobacteriales</taxon>
        <taxon>Nocardiaceae</taxon>
        <taxon>Rhodococcus</taxon>
        <taxon>Rhodococcus erythropolis group</taxon>
    </lineage>
</organism>
<dbReference type="PROSITE" id="PS00455">
    <property type="entry name" value="AMP_BINDING"/>
    <property type="match status" value="1"/>
</dbReference>
<proteinExistence type="inferred from homology"/>
<dbReference type="NCBIfam" id="NF002937">
    <property type="entry name" value="PRK03584.1"/>
    <property type="match status" value="1"/>
</dbReference>
<evidence type="ECO:0000256" key="2">
    <source>
        <dbReference type="ARBA" id="ARBA00022598"/>
    </source>
</evidence>
<keyword evidence="4" id="KW-0067">ATP-binding</keyword>
<dbReference type="RefSeq" id="WP_275232872.1">
    <property type="nucleotide sequence ID" value="NZ_JARDXE010000026.1"/>
</dbReference>
<dbReference type="InterPro" id="IPR032387">
    <property type="entry name" value="ACAS_N"/>
</dbReference>
<dbReference type="InterPro" id="IPR005914">
    <property type="entry name" value="Acac_CoA_synth"/>
</dbReference>
<dbReference type="Pfam" id="PF16177">
    <property type="entry name" value="ACAS_N"/>
    <property type="match status" value="1"/>
</dbReference>
<evidence type="ECO:0000256" key="4">
    <source>
        <dbReference type="ARBA" id="ARBA00022840"/>
    </source>
</evidence>
<dbReference type="Gene3D" id="3.30.300.30">
    <property type="match status" value="1"/>
</dbReference>
<reference evidence="8" key="1">
    <citation type="submission" date="2023-02" db="EMBL/GenBank/DDBJ databases">
        <title>A novel hydrolase synthesized by Rhodococcus erythropolis HQ is responsible for the detoxification of Zearalenone.</title>
        <authorList>
            <person name="Hu J."/>
            <person name="Xu J."/>
        </authorList>
    </citation>
    <scope>NUCLEOTIDE SEQUENCE</scope>
    <source>
        <strain evidence="8">HQ</strain>
    </source>
</reference>
<dbReference type="AlphaFoldDB" id="A0AAW6LTZ9"/>
<dbReference type="Pfam" id="PF13193">
    <property type="entry name" value="AMP-binding_C"/>
    <property type="match status" value="1"/>
</dbReference>
<dbReference type="SUPFAM" id="SSF56801">
    <property type="entry name" value="Acetyl-CoA synthetase-like"/>
    <property type="match status" value="1"/>
</dbReference>
<feature type="domain" description="Acetyl-coenzyme A synthetase N-terminal" evidence="7">
    <location>
        <begin position="44"/>
        <end position="94"/>
    </location>
</feature>
<dbReference type="InterPro" id="IPR045851">
    <property type="entry name" value="AMP-bd_C_sf"/>
</dbReference>
<dbReference type="InterPro" id="IPR000873">
    <property type="entry name" value="AMP-dep_synth/lig_dom"/>
</dbReference>
<feature type="domain" description="AMP-binding enzyme C-terminal" evidence="6">
    <location>
        <begin position="556"/>
        <end position="624"/>
    </location>
</feature>
<comment type="similarity">
    <text evidence="1">Belongs to the ATP-dependent AMP-binding enzyme family.</text>
</comment>
<evidence type="ECO:0000256" key="3">
    <source>
        <dbReference type="ARBA" id="ARBA00022741"/>
    </source>
</evidence>
<dbReference type="Proteomes" id="UP001217325">
    <property type="component" value="Unassembled WGS sequence"/>
</dbReference>
<dbReference type="PANTHER" id="PTHR42921">
    <property type="entry name" value="ACETOACETYL-COA SYNTHETASE"/>
    <property type="match status" value="1"/>
</dbReference>
<dbReference type="PANTHER" id="PTHR42921:SF1">
    <property type="entry name" value="ACETOACETYL-COA SYNTHETASE"/>
    <property type="match status" value="1"/>
</dbReference>